<sequence>MTDQTTHASDPALLAALAADDASTRLRAAMAAGSNPHPGYAEELIRRCGVEPDFFVRDMLTWALTRLPADLTVPGLVTELGSASPQARAQALHTLSKIGDRSAWTSITLALLHDTDDEVARAAWRTAVGLVPSGRETWLANELAGELGRGSTDVQRSLSRALAGLGGFAAGPLTAAKKRGDLTVQAHVAATERLIDDPDSDFAAALEYATRLVNSDAAAEDSSAIGPEDGT</sequence>
<accession>A0AAX3TBI1</accession>
<dbReference type="EMBL" id="CP121270">
    <property type="protein sequence ID" value="WFP26191.1"/>
    <property type="molecule type" value="Genomic_DNA"/>
</dbReference>
<organism evidence="1 2">
    <name type="scientific">Gordonia hongkongensis</name>
    <dbReference type="NCBI Taxonomy" id="1701090"/>
    <lineage>
        <taxon>Bacteria</taxon>
        <taxon>Bacillati</taxon>
        <taxon>Actinomycetota</taxon>
        <taxon>Actinomycetes</taxon>
        <taxon>Mycobacteriales</taxon>
        <taxon>Gordoniaceae</taxon>
        <taxon>Gordonia</taxon>
    </lineage>
</organism>
<dbReference type="InterPro" id="IPR011989">
    <property type="entry name" value="ARM-like"/>
</dbReference>
<dbReference type="AlphaFoldDB" id="A0AAX3TBI1"/>
<proteinExistence type="predicted"/>
<name>A0AAX3TBI1_9ACTN</name>
<dbReference type="SUPFAM" id="SSF48371">
    <property type="entry name" value="ARM repeat"/>
    <property type="match status" value="1"/>
</dbReference>
<protein>
    <submittedName>
        <fullName evidence="1">HEAT repeat domain-containing protein</fullName>
    </submittedName>
</protein>
<dbReference type="RefSeq" id="WP_165630311.1">
    <property type="nucleotide sequence ID" value="NZ_CP121270.1"/>
</dbReference>
<reference evidence="1" key="1">
    <citation type="submission" date="2023-04" db="EMBL/GenBank/DDBJ databases">
        <title>Complete genome sequence of a phthalic acid esters degrading bacterial strain.</title>
        <authorList>
            <person name="Weng L."/>
            <person name="Jia Y."/>
            <person name="Ren L."/>
        </authorList>
    </citation>
    <scope>NUCLEOTIDE SEQUENCE</scope>
    <source>
        <strain evidence="1">RL-LY01</strain>
    </source>
</reference>
<dbReference type="Proteomes" id="UP001213504">
    <property type="component" value="Chromosome"/>
</dbReference>
<gene>
    <name evidence="1" type="ORF">P9A14_06735</name>
</gene>
<evidence type="ECO:0000313" key="2">
    <source>
        <dbReference type="Proteomes" id="UP001213504"/>
    </source>
</evidence>
<evidence type="ECO:0000313" key="1">
    <source>
        <dbReference type="EMBL" id="WFP26191.1"/>
    </source>
</evidence>
<dbReference type="Gene3D" id="1.25.10.10">
    <property type="entry name" value="Leucine-rich Repeat Variant"/>
    <property type="match status" value="1"/>
</dbReference>
<dbReference type="InterPro" id="IPR016024">
    <property type="entry name" value="ARM-type_fold"/>
</dbReference>